<dbReference type="Pfam" id="PF09479">
    <property type="entry name" value="Flg_new"/>
    <property type="match status" value="1"/>
</dbReference>
<keyword evidence="3" id="KW-0964">Secreted</keyword>
<dbReference type="InterPro" id="IPR013378">
    <property type="entry name" value="InlB-like_B-rpt"/>
</dbReference>
<dbReference type="InterPro" id="IPR014755">
    <property type="entry name" value="Cu-Rt/internalin_Ig-like"/>
</dbReference>
<dbReference type="GeneID" id="98002082"/>
<sequence>MAYAGGNVTVAKNGDSVTIGNDAISRTFSIADAKVKTTEINNKRANVKLNPGEGSEEFIIKRTKKDNNAEPEQQPLDQTGWTATADSEENIGESAPHHGHDDNLIDNNPNTFWHTAYKDGQANQPGNREMPHEVVIDLGKPTSFKGFSYDPRYTQQNGTGINGNIKDYALWVSTSPDAPSIEGDHATAGWTKVMEGTFNYEGNKGEAIHVNIPEGKQGLCANVECVMLEAKSSVNNNNFAGGEEFDLYAEPWVEPEQQEATPFFLKSSDLTLAGDPVMEDTTAVINKQEKTGKKLSFKFSPVEFNGATYTITENIVAYNDDHYMRKYLEISVPEEDKLDAEIDYIDLESLDVTGAEGQWTIPTDQGGIVGQPAARAILGQPFYADGMFFGCEFPAADTQIVDEQGKKIGRPRYYTGKTMDRLANDGQAVRTEDGAIRYSTWQTVAGAAAAKDYRVVQADFFDYIDDISAPSEFRVQYNSWYDNEKNITEGNITEAFSEIDKEFANSELAPLDTYAVDDGWTDYNAPKGFWTFNNKFPDEFNSIAKLVQNFGSDLGVWIGPRGGYGTNGAIANSLQQQGLGVNAGGSIDVADRTYLENYANLVCDFQNKWHVNYWKWDGFADEGQYNHFGAGVDGVPGHSGNDKVKGHMTGGANQMYHCTDMWEGWIDLYETVRKNAEKNGIANYWISSTTHTIPSAWLLQWVNSVWLQCQFDHARTAHGSTVHDGNLNARDAVYYNFINGHQFQFPLAHIYNHDPVYGKTGTAMTQTTATAEGFQNYLYTMAGRGTAFWELYYSDAIFDEEKYEVNAEFLKWYEENFHLLRNARMFGKWPVEGVDLMTGGAAHSAEGHDQLNNDGKGIYNTYGYAGFEGDEGILTVRNANADKAQTLDFTFDDATLGVKGNAGDTFNYVIERRHTQPGDKSEIADKGTFTIGEKVSLMLQPEESLTIRVSKPGEGDKQGPSVETVRHDGAAELIVRMDEKVKGEAVFTVNGQKIDASKVKRSADGVTFHITLDKVPAQGEKLEVKVSGITDMAGNAIAGDTASVDFHKDNVVASRCPSRLTTYTKKLASKDDSLVSKTGFSVFSQVNTTGHGPLVKQEGAYELGIDENGMPYFDVNGIRTTGRVKVNDGAKHTVAGVRENNGMLKIYVDGTNSRSAYDVKSFHHELPAGDILFAGGAFDKSKDEASAKVYDRALGYDEVAKLHEKLNPNTEEHNLAQGKKATAAWTDTGNDAVKADEGSMSNITDGNKDSGAFGVFGADHNTKSSYMQVDLGAVREVSSVGLWRYFQDGRTYRDTVVVLSEDETFTSEDTILYNSDKDNVHKLGAGQDEPYAETKDGKTFPVPAGTKARYARVYMRGQTDDKTTNHVVEFEVIGRDLPVDPGADIDTSKLYQRIDEVRDAIANGMWTPESIQKVMDKLEAAELVADCPKDKAQVDEALKGLEDIESLLKKAVTVTFAFTGDVPAGVETPAALDIEQGTALGDKLPVPTAEGYVFAGWFTDEACTAGNEFTAKTKVASDMTVFGKWVKDDGTVPPTPPVPGPETPEQSKPEVPEQKPSQKPSKPGAGLPQTGDSSLLPIAACGAAGVALVATALVIRKRREA</sequence>
<reference evidence="10 11" key="1">
    <citation type="submission" date="2008-10" db="EMBL/GenBank/DDBJ databases">
        <title>Draft genome sequence of Collinsella stercoris (DSM 13279).</title>
        <authorList>
            <person name="Sudarsanam P."/>
            <person name="Ley R."/>
            <person name="Guruge J."/>
            <person name="Turnbaugh P.J."/>
            <person name="Mahowald M."/>
            <person name="Liep D."/>
            <person name="Gordon J."/>
        </authorList>
    </citation>
    <scope>NUCLEOTIDE SEQUENCE [LARGE SCALE GENOMIC DNA]</scope>
    <source>
        <strain evidence="10 11">DSM 13279</strain>
    </source>
</reference>
<name>B6GA52_9ACTN</name>
<dbReference type="InterPro" id="IPR017853">
    <property type="entry name" value="GH"/>
</dbReference>
<evidence type="ECO:0000259" key="9">
    <source>
        <dbReference type="PROSITE" id="PS50847"/>
    </source>
</evidence>
<evidence type="ECO:0000313" key="11">
    <source>
        <dbReference type="Proteomes" id="UP000003560"/>
    </source>
</evidence>
<evidence type="ECO:0000256" key="5">
    <source>
        <dbReference type="ARBA" id="ARBA00023088"/>
    </source>
</evidence>
<keyword evidence="2" id="KW-0134">Cell wall</keyword>
<dbReference type="NCBIfam" id="TIGR02543">
    <property type="entry name" value="List_Bact_rpt"/>
    <property type="match status" value="1"/>
</dbReference>
<dbReference type="PROSITE" id="PS50847">
    <property type="entry name" value="GRAM_POS_ANCHORING"/>
    <property type="match status" value="1"/>
</dbReference>
<evidence type="ECO:0000256" key="3">
    <source>
        <dbReference type="ARBA" id="ARBA00022525"/>
    </source>
</evidence>
<organism evidence="10 11">
    <name type="scientific">Collinsella stercoris DSM 13279</name>
    <dbReference type="NCBI Taxonomy" id="445975"/>
    <lineage>
        <taxon>Bacteria</taxon>
        <taxon>Bacillati</taxon>
        <taxon>Actinomycetota</taxon>
        <taxon>Coriobacteriia</taxon>
        <taxon>Coriobacteriales</taxon>
        <taxon>Coriobacteriaceae</taxon>
        <taxon>Collinsella</taxon>
    </lineage>
</organism>
<keyword evidence="7" id="KW-1133">Transmembrane helix</keyword>
<dbReference type="InterPro" id="IPR008979">
    <property type="entry name" value="Galactose-bd-like_sf"/>
</dbReference>
<comment type="subcellular location">
    <subcellularLocation>
        <location evidence="1">Cell envelope</location>
    </subcellularLocation>
</comment>
<dbReference type="InterPro" id="IPR019931">
    <property type="entry name" value="LPXTG_anchor"/>
</dbReference>
<dbReference type="Proteomes" id="UP000003560">
    <property type="component" value="Unassembled WGS sequence"/>
</dbReference>
<feature type="compositionally biased region" description="Pro residues" evidence="6">
    <location>
        <begin position="1533"/>
        <end position="1542"/>
    </location>
</feature>
<dbReference type="Pfam" id="PF00754">
    <property type="entry name" value="F5_F8_type_C"/>
    <property type="match status" value="1"/>
</dbReference>
<dbReference type="SUPFAM" id="SSF49785">
    <property type="entry name" value="Galactose-binding domain-like"/>
    <property type="match status" value="2"/>
</dbReference>
<gene>
    <name evidence="10" type="ORF">COLSTE_00947</name>
</gene>
<keyword evidence="7" id="KW-0472">Membrane</keyword>
<dbReference type="InterPro" id="IPR013320">
    <property type="entry name" value="ConA-like_dom_sf"/>
</dbReference>
<dbReference type="HOGENOM" id="CLU_001692_0_0_11"/>
<dbReference type="eggNOG" id="COG3345">
    <property type="taxonomic scope" value="Bacteria"/>
</dbReference>
<dbReference type="STRING" id="445975.COLSTE_00947"/>
<dbReference type="Gene3D" id="3.20.20.70">
    <property type="entry name" value="Aldolase class I"/>
    <property type="match status" value="1"/>
</dbReference>
<evidence type="ECO:0000256" key="1">
    <source>
        <dbReference type="ARBA" id="ARBA00004196"/>
    </source>
</evidence>
<keyword evidence="4" id="KW-0732">Signal</keyword>
<dbReference type="EMBL" id="ABXJ01000055">
    <property type="protein sequence ID" value="EEA90907.1"/>
    <property type="molecule type" value="Genomic_DNA"/>
</dbReference>
<keyword evidence="7" id="KW-0812">Transmembrane</keyword>
<keyword evidence="11" id="KW-1185">Reference proteome</keyword>
<dbReference type="InterPro" id="IPR013785">
    <property type="entry name" value="Aldolase_TIM"/>
</dbReference>
<dbReference type="SUPFAM" id="SSF49899">
    <property type="entry name" value="Concanavalin A-like lectins/glucanases"/>
    <property type="match status" value="1"/>
</dbReference>
<evidence type="ECO:0000259" key="8">
    <source>
        <dbReference type="PROSITE" id="PS50022"/>
    </source>
</evidence>
<keyword evidence="5" id="KW-0572">Peptidoglycan-anchor</keyword>
<dbReference type="Gene3D" id="2.60.40.1220">
    <property type="match status" value="1"/>
</dbReference>
<dbReference type="PROSITE" id="PS50022">
    <property type="entry name" value="FA58C_3"/>
    <property type="match status" value="1"/>
</dbReference>
<reference evidence="10 11" key="2">
    <citation type="submission" date="2008-10" db="EMBL/GenBank/DDBJ databases">
        <authorList>
            <person name="Fulton L."/>
            <person name="Clifton S."/>
            <person name="Fulton B."/>
            <person name="Xu J."/>
            <person name="Minx P."/>
            <person name="Pepin K.H."/>
            <person name="Johnson M."/>
            <person name="Thiruvilangam P."/>
            <person name="Bhonagiri V."/>
            <person name="Nash W.E."/>
            <person name="Mardis E.R."/>
            <person name="Wilson R.K."/>
        </authorList>
    </citation>
    <scope>NUCLEOTIDE SEQUENCE [LARGE SCALE GENOMIC DNA]</scope>
    <source>
        <strain evidence="10 11">DSM 13279</strain>
    </source>
</reference>
<dbReference type="Gene3D" id="2.60.40.4270">
    <property type="entry name" value="Listeria-Bacteroides repeat domain"/>
    <property type="match status" value="1"/>
</dbReference>
<feature type="domain" description="F5/8 type C" evidence="8">
    <location>
        <begin position="64"/>
        <end position="203"/>
    </location>
</feature>
<comment type="caution">
    <text evidence="10">The sequence shown here is derived from an EMBL/GenBank/DDBJ whole genome shotgun (WGS) entry which is preliminary data.</text>
</comment>
<dbReference type="Gene3D" id="2.60.120.200">
    <property type="match status" value="1"/>
</dbReference>
<dbReference type="InterPro" id="IPR000421">
    <property type="entry name" value="FA58C"/>
</dbReference>
<feature type="transmembrane region" description="Helical" evidence="7">
    <location>
        <begin position="1575"/>
        <end position="1595"/>
    </location>
</feature>
<proteinExistence type="predicted"/>
<dbReference type="SUPFAM" id="SSF51445">
    <property type="entry name" value="(Trans)glycosidases"/>
    <property type="match status" value="1"/>
</dbReference>
<dbReference type="RefSeq" id="WP_006720605.1">
    <property type="nucleotide sequence ID" value="NZ_CP085935.1"/>
</dbReference>
<evidence type="ECO:0000256" key="2">
    <source>
        <dbReference type="ARBA" id="ARBA00022512"/>
    </source>
</evidence>
<feature type="compositionally biased region" description="Low complexity" evidence="6">
    <location>
        <begin position="1554"/>
        <end position="1563"/>
    </location>
</feature>
<feature type="domain" description="Gram-positive cocci surface proteins LPxTG" evidence="9">
    <location>
        <begin position="1567"/>
        <end position="1601"/>
    </location>
</feature>
<dbReference type="eggNOG" id="COG3250">
    <property type="taxonomic scope" value="Bacteria"/>
</dbReference>
<dbReference type="GO" id="GO:0030313">
    <property type="term" value="C:cell envelope"/>
    <property type="evidence" value="ECO:0007669"/>
    <property type="project" value="UniProtKB-SubCell"/>
</dbReference>
<dbReference type="InterPro" id="IPR042229">
    <property type="entry name" value="Listeria/Bacterioides_rpt_sf"/>
</dbReference>
<evidence type="ECO:0000256" key="6">
    <source>
        <dbReference type="SAM" id="MobiDB-lite"/>
    </source>
</evidence>
<evidence type="ECO:0000256" key="7">
    <source>
        <dbReference type="SAM" id="Phobius"/>
    </source>
</evidence>
<dbReference type="Gene3D" id="2.60.120.260">
    <property type="entry name" value="Galactose-binding domain-like"/>
    <property type="match status" value="2"/>
</dbReference>
<evidence type="ECO:0000256" key="4">
    <source>
        <dbReference type="ARBA" id="ARBA00022729"/>
    </source>
</evidence>
<accession>B6GA52</accession>
<evidence type="ECO:0000313" key="10">
    <source>
        <dbReference type="EMBL" id="EEA90907.1"/>
    </source>
</evidence>
<protein>
    <submittedName>
        <fullName evidence="10">Repeat protein</fullName>
    </submittedName>
</protein>
<feature type="region of interest" description="Disordered" evidence="6">
    <location>
        <begin position="1526"/>
        <end position="1574"/>
    </location>
</feature>